<proteinExistence type="predicted"/>
<dbReference type="Gene3D" id="3.40.30.10">
    <property type="entry name" value="Glutaredoxin"/>
    <property type="match status" value="1"/>
</dbReference>
<evidence type="ECO:0000256" key="1">
    <source>
        <dbReference type="SAM" id="SignalP"/>
    </source>
</evidence>
<dbReference type="AlphaFoldDB" id="A0A7V5U1K4"/>
<dbReference type="Proteomes" id="UP000885806">
    <property type="component" value="Unassembled WGS sequence"/>
</dbReference>
<reference evidence="3" key="1">
    <citation type="journal article" date="2020" name="mSystems">
        <title>Genome- and Community-Level Interaction Insights into Carbon Utilization and Element Cycling Functions of Hydrothermarchaeota in Hydrothermal Sediment.</title>
        <authorList>
            <person name="Zhou Z."/>
            <person name="Liu Y."/>
            <person name="Xu W."/>
            <person name="Pan J."/>
            <person name="Luo Z.H."/>
            <person name="Li M."/>
        </authorList>
    </citation>
    <scope>NUCLEOTIDE SEQUENCE [LARGE SCALE GENOMIC DNA]</scope>
    <source>
        <strain evidence="3">HyVt-538</strain>
    </source>
</reference>
<feature type="signal peptide" evidence="1">
    <location>
        <begin position="1"/>
        <end position="27"/>
    </location>
</feature>
<dbReference type="EMBL" id="DROP01000258">
    <property type="protein sequence ID" value="HHI89070.1"/>
    <property type="molecule type" value="Genomic_DNA"/>
</dbReference>
<keyword evidence="1" id="KW-0732">Signal</keyword>
<dbReference type="Pfam" id="PF13462">
    <property type="entry name" value="Thioredoxin_4"/>
    <property type="match status" value="1"/>
</dbReference>
<evidence type="ECO:0000313" key="3">
    <source>
        <dbReference type="EMBL" id="HHI89070.1"/>
    </source>
</evidence>
<feature type="non-terminal residue" evidence="3">
    <location>
        <position position="110"/>
    </location>
</feature>
<dbReference type="InterPro" id="IPR012336">
    <property type="entry name" value="Thioredoxin-like_fold"/>
</dbReference>
<dbReference type="InterPro" id="IPR036249">
    <property type="entry name" value="Thioredoxin-like_sf"/>
</dbReference>
<organism evidence="3">
    <name type="scientific">Hellea balneolensis</name>
    <dbReference type="NCBI Taxonomy" id="287478"/>
    <lineage>
        <taxon>Bacteria</taxon>
        <taxon>Pseudomonadati</taxon>
        <taxon>Pseudomonadota</taxon>
        <taxon>Alphaproteobacteria</taxon>
        <taxon>Maricaulales</taxon>
        <taxon>Robiginitomaculaceae</taxon>
        <taxon>Hellea</taxon>
    </lineage>
</organism>
<comment type="caution">
    <text evidence="3">The sequence shown here is derived from an EMBL/GenBank/DDBJ whole genome shotgun (WGS) entry which is preliminary data.</text>
</comment>
<feature type="domain" description="Thioredoxin-like fold" evidence="2">
    <location>
        <begin position="74"/>
        <end position="105"/>
    </location>
</feature>
<dbReference type="SUPFAM" id="SSF52833">
    <property type="entry name" value="Thioredoxin-like"/>
    <property type="match status" value="1"/>
</dbReference>
<protein>
    <recommendedName>
        <fullName evidence="2">Thioredoxin-like fold domain-containing protein</fullName>
    </recommendedName>
</protein>
<evidence type="ECO:0000259" key="2">
    <source>
        <dbReference type="Pfam" id="PF13462"/>
    </source>
</evidence>
<sequence length="110" mass="12182">MKVDMIMHKHFQIFGRAVISMVAVSFAAISITGMAQTQTMAQSTPLPRHQGNDITPLARTQDKQPVEGTYTELPNDHATGTLMAPVTMIIYASVMCPHCASWFNSIWPDF</sequence>
<feature type="chain" id="PRO_5030829138" description="Thioredoxin-like fold domain-containing protein" evidence="1">
    <location>
        <begin position="28"/>
        <end position="110"/>
    </location>
</feature>
<accession>A0A7V5U1K4</accession>
<gene>
    <name evidence="3" type="ORF">ENK01_03870</name>
</gene>
<name>A0A7V5U1K4_9PROT</name>